<evidence type="ECO:0000256" key="15">
    <source>
        <dbReference type="SAM" id="Phobius"/>
    </source>
</evidence>
<dbReference type="PANTHER" id="PTHR43047">
    <property type="entry name" value="TWO-COMPONENT HISTIDINE PROTEIN KINASE"/>
    <property type="match status" value="1"/>
</dbReference>
<dbReference type="InterPro" id="IPR001610">
    <property type="entry name" value="PAC"/>
</dbReference>
<dbReference type="Gene3D" id="3.30.450.20">
    <property type="entry name" value="PAS domain"/>
    <property type="match status" value="5"/>
</dbReference>
<evidence type="ECO:0000256" key="4">
    <source>
        <dbReference type="ARBA" id="ARBA00012438"/>
    </source>
</evidence>
<dbReference type="EMBL" id="AUZM01000041">
    <property type="protein sequence ID" value="ERT06180.1"/>
    <property type="molecule type" value="Genomic_DNA"/>
</dbReference>
<dbReference type="InterPro" id="IPR011006">
    <property type="entry name" value="CheY-like_superfamily"/>
</dbReference>
<evidence type="ECO:0000256" key="3">
    <source>
        <dbReference type="ARBA" id="ARBA00006402"/>
    </source>
</evidence>
<feature type="domain" description="PAC" evidence="19">
    <location>
        <begin position="210"/>
        <end position="263"/>
    </location>
</feature>
<dbReference type="InterPro" id="IPR004358">
    <property type="entry name" value="Sig_transdc_His_kin-like_C"/>
</dbReference>
<dbReference type="InterPro" id="IPR035965">
    <property type="entry name" value="PAS-like_dom_sf"/>
</dbReference>
<dbReference type="Pfam" id="PF00512">
    <property type="entry name" value="HisKA"/>
    <property type="match status" value="1"/>
</dbReference>
<feature type="domain" description="PAC" evidence="19">
    <location>
        <begin position="460"/>
        <end position="512"/>
    </location>
</feature>
<keyword evidence="15" id="KW-0812">Transmembrane</keyword>
<evidence type="ECO:0000259" key="16">
    <source>
        <dbReference type="PROSITE" id="PS50109"/>
    </source>
</evidence>
<keyword evidence="11 15" id="KW-0472">Membrane</keyword>
<dbReference type="FunFam" id="3.30.565.10:FF:000010">
    <property type="entry name" value="Sensor histidine kinase RcsC"/>
    <property type="match status" value="1"/>
</dbReference>
<dbReference type="Gene3D" id="3.40.50.2300">
    <property type="match status" value="1"/>
</dbReference>
<comment type="catalytic activity">
    <reaction evidence="1">
        <text>ATP + protein L-histidine = ADP + protein N-phospho-L-histidine.</text>
        <dbReference type="EC" id="2.7.13.3"/>
    </reaction>
</comment>
<dbReference type="Pfam" id="PF00072">
    <property type="entry name" value="Response_reg"/>
    <property type="match status" value="1"/>
</dbReference>
<dbReference type="InterPro" id="IPR036097">
    <property type="entry name" value="HisK_dim/P_sf"/>
</dbReference>
<evidence type="ECO:0000256" key="5">
    <source>
        <dbReference type="ARBA" id="ARBA00022553"/>
    </source>
</evidence>
<evidence type="ECO:0000259" key="18">
    <source>
        <dbReference type="PROSITE" id="PS50112"/>
    </source>
</evidence>
<keyword evidence="21" id="KW-1185">Reference proteome</keyword>
<keyword evidence="12" id="KW-0131">Cell cycle</keyword>
<dbReference type="GO" id="GO:0016020">
    <property type="term" value="C:membrane"/>
    <property type="evidence" value="ECO:0007669"/>
    <property type="project" value="UniProtKB-SubCell"/>
</dbReference>
<dbReference type="InterPro" id="IPR005467">
    <property type="entry name" value="His_kinase_dom"/>
</dbReference>
<protein>
    <recommendedName>
        <fullName evidence="13">Circadian input-output histidine kinase CikA</fullName>
        <ecNumber evidence="4">2.7.13.3</ecNumber>
    </recommendedName>
</protein>
<evidence type="ECO:0000256" key="12">
    <source>
        <dbReference type="ARBA" id="ARBA00023306"/>
    </source>
</evidence>
<dbReference type="SMART" id="SM00448">
    <property type="entry name" value="REC"/>
    <property type="match status" value="1"/>
</dbReference>
<dbReference type="SMART" id="SM00091">
    <property type="entry name" value="PAS"/>
    <property type="match status" value="4"/>
</dbReference>
<dbReference type="Gene3D" id="1.10.287.130">
    <property type="match status" value="1"/>
</dbReference>
<dbReference type="SMART" id="SM00388">
    <property type="entry name" value="HisKA"/>
    <property type="match status" value="1"/>
</dbReference>
<dbReference type="SUPFAM" id="SSF47384">
    <property type="entry name" value="Homodimeric domain of signal transducing histidine kinase"/>
    <property type="match status" value="1"/>
</dbReference>
<dbReference type="PROSITE" id="PS50113">
    <property type="entry name" value="PAC"/>
    <property type="match status" value="5"/>
</dbReference>
<dbReference type="AlphaFoldDB" id="U7QGH1"/>
<dbReference type="Pfam" id="PF13426">
    <property type="entry name" value="PAS_9"/>
    <property type="match status" value="1"/>
</dbReference>
<evidence type="ECO:0000259" key="19">
    <source>
        <dbReference type="PROSITE" id="PS50113"/>
    </source>
</evidence>
<evidence type="ECO:0000313" key="20">
    <source>
        <dbReference type="EMBL" id="ERT06180.1"/>
    </source>
</evidence>
<dbReference type="GO" id="GO:0005524">
    <property type="term" value="F:ATP binding"/>
    <property type="evidence" value="ECO:0007669"/>
    <property type="project" value="UniProtKB-KW"/>
</dbReference>
<dbReference type="CDD" id="cd17546">
    <property type="entry name" value="REC_hyHK_CKI1_RcsC-like"/>
    <property type="match status" value="1"/>
</dbReference>
<comment type="caution">
    <text evidence="20">The sequence shown here is derived from an EMBL/GenBank/DDBJ whole genome shotgun (WGS) entry which is preliminary data.</text>
</comment>
<dbReference type="CDD" id="cd16922">
    <property type="entry name" value="HATPase_EvgS-ArcB-TorS-like"/>
    <property type="match status" value="1"/>
</dbReference>
<dbReference type="Gene3D" id="3.30.565.10">
    <property type="entry name" value="Histidine kinase-like ATPase, C-terminal domain"/>
    <property type="match status" value="1"/>
</dbReference>
<evidence type="ECO:0000256" key="2">
    <source>
        <dbReference type="ARBA" id="ARBA00004370"/>
    </source>
</evidence>
<dbReference type="InterPro" id="IPR000700">
    <property type="entry name" value="PAS-assoc_C"/>
</dbReference>
<dbReference type="Pfam" id="PF08447">
    <property type="entry name" value="PAS_3"/>
    <property type="match status" value="1"/>
</dbReference>
<dbReference type="CDD" id="cd00130">
    <property type="entry name" value="PAS"/>
    <property type="match status" value="4"/>
</dbReference>
<reference evidence="20 21" key="1">
    <citation type="journal article" date="2013" name="Front. Microbiol.">
        <title>Comparative genomic analyses of the cyanobacterium, Lyngbya aestuarii BL J, a powerful hydrogen producer.</title>
        <authorList>
            <person name="Kothari A."/>
            <person name="Vaughn M."/>
            <person name="Garcia-Pichel F."/>
        </authorList>
    </citation>
    <scope>NUCLEOTIDE SEQUENCE [LARGE SCALE GENOMIC DNA]</scope>
    <source>
        <strain evidence="20 21">BL J</strain>
    </source>
</reference>
<evidence type="ECO:0000256" key="13">
    <source>
        <dbReference type="ARBA" id="ARBA00074306"/>
    </source>
</evidence>
<organism evidence="20 21">
    <name type="scientific">Lyngbya aestuarii BL J</name>
    <dbReference type="NCBI Taxonomy" id="1348334"/>
    <lineage>
        <taxon>Bacteria</taxon>
        <taxon>Bacillati</taxon>
        <taxon>Cyanobacteriota</taxon>
        <taxon>Cyanophyceae</taxon>
        <taxon>Oscillatoriophycideae</taxon>
        <taxon>Oscillatoriales</taxon>
        <taxon>Microcoleaceae</taxon>
        <taxon>Lyngbya</taxon>
    </lineage>
</organism>
<feature type="domain" description="PAC" evidence="19">
    <location>
        <begin position="592"/>
        <end position="643"/>
    </location>
</feature>
<evidence type="ECO:0000256" key="8">
    <source>
        <dbReference type="ARBA" id="ARBA00022777"/>
    </source>
</evidence>
<feature type="domain" description="PAS" evidence="18">
    <location>
        <begin position="264"/>
        <end position="334"/>
    </location>
</feature>
<dbReference type="Pfam" id="PF08448">
    <property type="entry name" value="PAS_4"/>
    <property type="match status" value="2"/>
</dbReference>
<feature type="domain" description="Histidine kinase" evidence="16">
    <location>
        <begin position="787"/>
        <end position="1017"/>
    </location>
</feature>
<keyword evidence="7" id="KW-0547">Nucleotide-binding</keyword>
<dbReference type="OrthoDB" id="9812358at2"/>
<feature type="modified residue" description="4-aspartylphosphate" evidence="14">
    <location>
        <position position="1093"/>
    </location>
</feature>
<dbReference type="InterPro" id="IPR036890">
    <property type="entry name" value="HATPase_C_sf"/>
</dbReference>
<evidence type="ECO:0000256" key="11">
    <source>
        <dbReference type="ARBA" id="ARBA00023136"/>
    </source>
</evidence>
<dbReference type="Proteomes" id="UP000017127">
    <property type="component" value="Unassembled WGS sequence"/>
</dbReference>
<comment type="similarity">
    <text evidence="3">In the N-terminal section; belongs to the phytochrome family.</text>
</comment>
<gene>
    <name evidence="20" type="ORF">M595_3864</name>
</gene>
<evidence type="ECO:0000256" key="14">
    <source>
        <dbReference type="PROSITE-ProRule" id="PRU00169"/>
    </source>
</evidence>
<evidence type="ECO:0000256" key="9">
    <source>
        <dbReference type="ARBA" id="ARBA00022840"/>
    </source>
</evidence>
<dbReference type="SUPFAM" id="SSF55785">
    <property type="entry name" value="PYP-like sensor domain (PAS domain)"/>
    <property type="match status" value="5"/>
</dbReference>
<dbReference type="InterPro" id="IPR013656">
    <property type="entry name" value="PAS_4"/>
</dbReference>
<dbReference type="InterPro" id="IPR003594">
    <property type="entry name" value="HATPase_dom"/>
</dbReference>
<keyword evidence="6" id="KW-0808">Transferase</keyword>
<dbReference type="FunFam" id="1.10.287.130:FF:000038">
    <property type="entry name" value="Sensory transduction histidine kinase"/>
    <property type="match status" value="1"/>
</dbReference>
<dbReference type="SUPFAM" id="SSF52172">
    <property type="entry name" value="CheY-like"/>
    <property type="match status" value="1"/>
</dbReference>
<dbReference type="PROSITE" id="PS50112">
    <property type="entry name" value="PAS"/>
    <property type="match status" value="3"/>
</dbReference>
<dbReference type="PRINTS" id="PR00344">
    <property type="entry name" value="BCTRLSENSOR"/>
</dbReference>
<dbReference type="EC" id="2.7.13.3" evidence="4"/>
<dbReference type="PATRIC" id="fig|1348334.3.peg.3737"/>
<comment type="subcellular location">
    <subcellularLocation>
        <location evidence="2">Membrane</location>
    </subcellularLocation>
</comment>
<keyword evidence="5 14" id="KW-0597">Phosphoprotein</keyword>
<dbReference type="InterPro" id="IPR001789">
    <property type="entry name" value="Sig_transdc_resp-reg_receiver"/>
</dbReference>
<feature type="transmembrane region" description="Helical" evidence="15">
    <location>
        <begin position="29"/>
        <end position="50"/>
    </location>
</feature>
<feature type="domain" description="Response regulatory" evidence="17">
    <location>
        <begin position="1044"/>
        <end position="1166"/>
    </location>
</feature>
<dbReference type="GO" id="GO:0000155">
    <property type="term" value="F:phosphorelay sensor kinase activity"/>
    <property type="evidence" value="ECO:0007669"/>
    <property type="project" value="InterPro"/>
</dbReference>
<evidence type="ECO:0000259" key="17">
    <source>
        <dbReference type="PROSITE" id="PS50110"/>
    </source>
</evidence>
<feature type="domain" description="PAS" evidence="18">
    <location>
        <begin position="513"/>
        <end position="574"/>
    </location>
</feature>
<sequence length="1259" mass="143568">MFNSILLSNLYIPHGHCYLWQPSLVSLHLISDALISLSYYFIPIALLRLLNQRQDTPFRVVWFLFAAFIITCGTTHFLGIITLWYPIYWISGLTKALTAVVSMITAFQLISIIPQALALPNPTQLQQLNQELAEKTQFLQSIYEGVEQAIFVLDVVENGIFRYVSYNPAAERFSGFSSSEIKGKTADEFMPTAVANKGNYQLRTCLDAKKTVTFEEYLFFQGKKSWFLTTLTPLKDPQGNIKQIIGTATDINERKQAEQKLQESEERFRSAFDYAPIGMAIVSLEGNWLKVNQATCTITGYSPSELASLSVQEITHPEDFEIDFNYAKQLIADQIRTYQMEKRYFHKNGKSIWILLNVSLVRNEQQEPLYFIAQIQDINERKKIEQNLRQYERIIAATSDGICLVDCNYTYQLVNPTYLKFYHKYLDEVVGNKVNNIIGEPLFTQLIQPKFEACLKGEVIQYERWFYSSEDQPKFISLTYTPYRELDKEITGIVVSIRDLTKLKQAEEALRESEERLQLIASNIPGAMYTLVEGLDGTFTFEYLSEGCRELFGMEPQDAIANANRILNKIHPEDLPKHNQAATMSKQNLTPFSEEWRYILPSGQVRWVLDNARPRHRDDGEIIWDGVILDISASKQAEIDLQNSQERLYRTLEAGRIICWEEDLISQEVRGWGNNIGENWTANFWEFPLEFAHEGIHPEDRVRAVEAKENAIKNRGEFQVEHRLIGFAENTWMLAKGKAVVNDQGEVTRVVGVAIDISDRKAAEAELVKAKEAAEVANQAKSIFLANMSHELRSPLNAILGFTQVISGSSNLTPQQQNNLNIIQRSGEHLLSLINDILDLSKIESGQSIFIQEAFDLWDLIEELQNIFTIKASQKNLQLTFVISPNLPRYIQSDRVKLRQILTNLLSNAIKFTKEGGVRFEADVRETFSVDLTGKTDTSEVQLHFRISDTGVGIELDEIDDLFRPFVQTQSGIQSQQGTGLGLAICNGYIKLFGGKIEVYSQPKLGTTFDCQMPALPVEFAEVIPENSLYSRVIGLQPHQPVYRILIVDDEPYNCQLLEQILTPVGFEVQIANNGLEAVEKWQAFQPDLIWMDFKMPVLDGYEATRQIRQLEQQNQASASSRTVIIALTASAFNEQKQAAIEAGCDDFVCKPLQVTLIFNKMTEYLGVQYLYQKIEQASPTVNGENDLSQIQSQLTTLSSEWKFRLEEAVLSLDGEAINQLIQEILPEHEKLANYLKFYTENFNYEPILKLLETQENNL</sequence>
<dbReference type="InterPro" id="IPR003661">
    <property type="entry name" value="HisK_dim/P_dom"/>
</dbReference>
<dbReference type="Pfam" id="PF25487">
    <property type="entry name" value="ETR1_N"/>
    <property type="match status" value="1"/>
</dbReference>
<dbReference type="SMART" id="SM00387">
    <property type="entry name" value="HATPase_c"/>
    <property type="match status" value="1"/>
</dbReference>
<dbReference type="NCBIfam" id="TIGR00229">
    <property type="entry name" value="sensory_box"/>
    <property type="match status" value="4"/>
</dbReference>
<evidence type="ECO:0000256" key="10">
    <source>
        <dbReference type="ARBA" id="ARBA00023012"/>
    </source>
</evidence>
<dbReference type="CDD" id="cd00082">
    <property type="entry name" value="HisKA"/>
    <property type="match status" value="1"/>
</dbReference>
<dbReference type="SUPFAM" id="SSF55874">
    <property type="entry name" value="ATPase domain of HSP90 chaperone/DNA topoisomerase II/histidine kinase"/>
    <property type="match status" value="1"/>
</dbReference>
<feature type="domain" description="PAC" evidence="19">
    <location>
        <begin position="338"/>
        <end position="390"/>
    </location>
</feature>
<name>U7QGH1_9CYAN</name>
<dbReference type="PROSITE" id="PS50109">
    <property type="entry name" value="HIS_KIN"/>
    <property type="match status" value="1"/>
</dbReference>
<feature type="domain" description="PAC" evidence="19">
    <location>
        <begin position="714"/>
        <end position="769"/>
    </location>
</feature>
<evidence type="ECO:0000256" key="6">
    <source>
        <dbReference type="ARBA" id="ARBA00022679"/>
    </source>
</evidence>
<dbReference type="InterPro" id="IPR058544">
    <property type="entry name" value="ETR1_N"/>
</dbReference>
<evidence type="ECO:0000256" key="7">
    <source>
        <dbReference type="ARBA" id="ARBA00022741"/>
    </source>
</evidence>
<dbReference type="SMART" id="SM00086">
    <property type="entry name" value="PAC"/>
    <property type="match status" value="5"/>
</dbReference>
<accession>U7QGH1</accession>
<feature type="domain" description="PAS" evidence="18">
    <location>
        <begin position="135"/>
        <end position="191"/>
    </location>
</feature>
<keyword evidence="15" id="KW-1133">Transmembrane helix</keyword>
<evidence type="ECO:0000256" key="1">
    <source>
        <dbReference type="ARBA" id="ARBA00000085"/>
    </source>
</evidence>
<dbReference type="Pfam" id="PF02518">
    <property type="entry name" value="HATPase_c"/>
    <property type="match status" value="1"/>
</dbReference>
<dbReference type="InterPro" id="IPR013655">
    <property type="entry name" value="PAS_fold_3"/>
</dbReference>
<evidence type="ECO:0000313" key="21">
    <source>
        <dbReference type="Proteomes" id="UP000017127"/>
    </source>
</evidence>
<dbReference type="RefSeq" id="WP_023067621.1">
    <property type="nucleotide sequence ID" value="NZ_AUZM01000041.1"/>
</dbReference>
<dbReference type="InterPro" id="IPR000014">
    <property type="entry name" value="PAS"/>
</dbReference>
<dbReference type="PROSITE" id="PS50110">
    <property type="entry name" value="RESPONSE_REGULATORY"/>
    <property type="match status" value="1"/>
</dbReference>
<proteinExistence type="inferred from homology"/>
<feature type="transmembrane region" description="Helical" evidence="15">
    <location>
        <begin position="62"/>
        <end position="85"/>
    </location>
</feature>
<keyword evidence="10" id="KW-0902">Two-component regulatory system</keyword>
<keyword evidence="9" id="KW-0067">ATP-binding</keyword>
<keyword evidence="8" id="KW-0418">Kinase</keyword>